<gene>
    <name evidence="2" type="ORF">PSYJA_43301</name>
</gene>
<feature type="non-terminal residue" evidence="2">
    <location>
        <position position="1"/>
    </location>
</feature>
<dbReference type="EMBL" id="AEAH01003678">
    <property type="protein sequence ID" value="EGH35483.1"/>
    <property type="molecule type" value="Genomic_DNA"/>
</dbReference>
<comment type="caution">
    <text evidence="2">The sequence shown here is derived from an EMBL/GenBank/DDBJ whole genome shotgun (WGS) entry which is preliminary data.</text>
</comment>
<name>F3FZ41_PSESX</name>
<dbReference type="Proteomes" id="UP000004471">
    <property type="component" value="Unassembled WGS sequence"/>
</dbReference>
<evidence type="ECO:0000313" key="2">
    <source>
        <dbReference type="EMBL" id="EGH35483.1"/>
    </source>
</evidence>
<protein>
    <submittedName>
        <fullName evidence="2">Uncharacterized protein</fullName>
    </submittedName>
</protein>
<reference evidence="2 3" key="1">
    <citation type="journal article" date="2011" name="PLoS Pathog.">
        <title>Dynamic evolution of pathogenicity revealed by sequencing and comparative genomics of 19 Pseudomonas syringae isolates.</title>
        <authorList>
            <person name="Baltrus D.A."/>
            <person name="Nishimura M.T."/>
            <person name="Romanchuk A."/>
            <person name="Chang J.H."/>
            <person name="Mukhtar M.S."/>
            <person name="Cherkis K."/>
            <person name="Roach J."/>
            <person name="Grant S.R."/>
            <person name="Jones C.D."/>
            <person name="Dangl J.L."/>
        </authorList>
    </citation>
    <scope>NUCLEOTIDE SEQUENCE [LARGE SCALE GENOMIC DNA]</scope>
    <source>
        <strain evidence="3">M301072PT</strain>
    </source>
</reference>
<feature type="region of interest" description="Disordered" evidence="1">
    <location>
        <begin position="1"/>
        <end position="46"/>
    </location>
</feature>
<evidence type="ECO:0000256" key="1">
    <source>
        <dbReference type="SAM" id="MobiDB-lite"/>
    </source>
</evidence>
<organism evidence="2 3">
    <name type="scientific">Pseudomonas syringae pv. japonica str. M301072</name>
    <dbReference type="NCBI Taxonomy" id="629262"/>
    <lineage>
        <taxon>Bacteria</taxon>
        <taxon>Pseudomonadati</taxon>
        <taxon>Pseudomonadota</taxon>
        <taxon>Gammaproteobacteria</taxon>
        <taxon>Pseudomonadales</taxon>
        <taxon>Pseudomonadaceae</taxon>
        <taxon>Pseudomonas</taxon>
        <taxon>Pseudomonas syringae</taxon>
    </lineage>
</organism>
<proteinExistence type="predicted"/>
<sequence>SNGQPSGRMGTPLGSNKSNAPSKLNHHAQIGTALGNQAGNAAATAS</sequence>
<feature type="compositionally biased region" description="Polar residues" evidence="1">
    <location>
        <begin position="13"/>
        <end position="22"/>
    </location>
</feature>
<dbReference type="AlphaFoldDB" id="F3FZ41"/>
<feature type="compositionally biased region" description="Polar residues" evidence="1">
    <location>
        <begin position="34"/>
        <end position="46"/>
    </location>
</feature>
<feature type="non-terminal residue" evidence="2">
    <location>
        <position position="46"/>
    </location>
</feature>
<evidence type="ECO:0000313" key="3">
    <source>
        <dbReference type="Proteomes" id="UP000004471"/>
    </source>
</evidence>
<accession>F3FZ41</accession>